<dbReference type="Pfam" id="PF01899">
    <property type="entry name" value="MNHE"/>
    <property type="match status" value="1"/>
</dbReference>
<feature type="transmembrane region" description="Helical" evidence="7">
    <location>
        <begin position="54"/>
        <end position="71"/>
    </location>
</feature>
<dbReference type="AlphaFoldDB" id="A0A2I1PA81"/>
<protein>
    <submittedName>
        <fullName evidence="8">Na+/H+ antiporter subunit E</fullName>
    </submittedName>
</protein>
<keyword evidence="6 7" id="KW-0472">Membrane</keyword>
<keyword evidence="4 7" id="KW-0812">Transmembrane</keyword>
<evidence type="ECO:0000256" key="7">
    <source>
        <dbReference type="SAM" id="Phobius"/>
    </source>
</evidence>
<name>A0A2I1PA81_9MICO</name>
<dbReference type="OrthoDB" id="3556991at2"/>
<feature type="transmembrane region" description="Helical" evidence="7">
    <location>
        <begin position="12"/>
        <end position="42"/>
    </location>
</feature>
<dbReference type="EMBL" id="PKIZ01000012">
    <property type="protein sequence ID" value="PKZ41532.1"/>
    <property type="molecule type" value="Genomic_DNA"/>
</dbReference>
<evidence type="ECO:0000256" key="3">
    <source>
        <dbReference type="ARBA" id="ARBA00022475"/>
    </source>
</evidence>
<dbReference type="GO" id="GO:0008324">
    <property type="term" value="F:monoatomic cation transmembrane transporter activity"/>
    <property type="evidence" value="ECO:0007669"/>
    <property type="project" value="InterPro"/>
</dbReference>
<dbReference type="GO" id="GO:0005886">
    <property type="term" value="C:plasma membrane"/>
    <property type="evidence" value="ECO:0007669"/>
    <property type="project" value="UniProtKB-SubCell"/>
</dbReference>
<keyword evidence="5 7" id="KW-1133">Transmembrane helix</keyword>
<evidence type="ECO:0000256" key="1">
    <source>
        <dbReference type="ARBA" id="ARBA00004651"/>
    </source>
</evidence>
<gene>
    <name evidence="8" type="ORF">CYJ76_07405</name>
</gene>
<accession>A0A2I1PA81</accession>
<keyword evidence="3" id="KW-1003">Cell membrane</keyword>
<dbReference type="PANTHER" id="PTHR34584">
    <property type="entry name" value="NA(+)/H(+) ANTIPORTER SUBUNIT E1"/>
    <property type="match status" value="1"/>
</dbReference>
<evidence type="ECO:0000256" key="2">
    <source>
        <dbReference type="ARBA" id="ARBA00006228"/>
    </source>
</evidence>
<sequence>MVRRLQLLPLLWLVVVWVVAWGSYSPMILFGGLVAGLFVTLASPLPRLNLNATVRPWALLVLVVLFLKDLAKAVWDVSMMALLPGRTTDAAIITVRFAADEELFQTITSELITLVPGTMVIDLDDETRVAHVHCLGVKDEADAEAVRQECLEQERRVLAAFDADYRREDR</sequence>
<dbReference type="InterPro" id="IPR002758">
    <property type="entry name" value="Cation_antiport_E"/>
</dbReference>
<evidence type="ECO:0000256" key="5">
    <source>
        <dbReference type="ARBA" id="ARBA00022989"/>
    </source>
</evidence>
<comment type="similarity">
    <text evidence="2">Belongs to the CPA3 antiporters (TC 2.A.63) subunit E family.</text>
</comment>
<dbReference type="Proteomes" id="UP000234206">
    <property type="component" value="Unassembled WGS sequence"/>
</dbReference>
<evidence type="ECO:0000256" key="4">
    <source>
        <dbReference type="ARBA" id="ARBA00022692"/>
    </source>
</evidence>
<proteinExistence type="inferred from homology"/>
<evidence type="ECO:0000313" key="9">
    <source>
        <dbReference type="Proteomes" id="UP000234206"/>
    </source>
</evidence>
<reference evidence="8 9" key="1">
    <citation type="submission" date="2017-12" db="EMBL/GenBank/DDBJ databases">
        <title>Phylogenetic diversity of female urinary microbiome.</title>
        <authorList>
            <person name="Thomas-White K."/>
            <person name="Wolfe A.J."/>
        </authorList>
    </citation>
    <scope>NUCLEOTIDE SEQUENCE [LARGE SCALE GENOMIC DNA]</scope>
    <source>
        <strain evidence="8 9">UMB1298</strain>
    </source>
</reference>
<dbReference type="RefSeq" id="WP_101849697.1">
    <property type="nucleotide sequence ID" value="NZ_PKIZ01000012.1"/>
</dbReference>
<evidence type="ECO:0000313" key="8">
    <source>
        <dbReference type="EMBL" id="PKZ41532.1"/>
    </source>
</evidence>
<comment type="subcellular location">
    <subcellularLocation>
        <location evidence="1">Cell membrane</location>
        <topology evidence="1">Multi-pass membrane protein</topology>
    </subcellularLocation>
</comment>
<evidence type="ECO:0000256" key="6">
    <source>
        <dbReference type="ARBA" id="ARBA00023136"/>
    </source>
</evidence>
<keyword evidence="9" id="KW-1185">Reference proteome</keyword>
<dbReference type="NCBIfam" id="NF006521">
    <property type="entry name" value="PRK08965.1-5"/>
    <property type="match status" value="1"/>
</dbReference>
<dbReference type="PANTHER" id="PTHR34584:SF1">
    <property type="entry name" value="NA(+)_H(+) ANTIPORTER SUBUNIT E1"/>
    <property type="match status" value="1"/>
</dbReference>
<comment type="caution">
    <text evidence="8">The sequence shown here is derived from an EMBL/GenBank/DDBJ whole genome shotgun (WGS) entry which is preliminary data.</text>
</comment>
<organism evidence="8 9">
    <name type="scientific">Kytococcus schroeteri</name>
    <dbReference type="NCBI Taxonomy" id="138300"/>
    <lineage>
        <taxon>Bacteria</taxon>
        <taxon>Bacillati</taxon>
        <taxon>Actinomycetota</taxon>
        <taxon>Actinomycetes</taxon>
        <taxon>Micrococcales</taxon>
        <taxon>Kytococcaceae</taxon>
        <taxon>Kytococcus</taxon>
    </lineage>
</organism>